<protein>
    <submittedName>
        <fullName evidence="1">Uncharacterized protein</fullName>
    </submittedName>
</protein>
<proteinExistence type="predicted"/>
<evidence type="ECO:0000313" key="1">
    <source>
        <dbReference type="EMBL" id="QDV06322.1"/>
    </source>
</evidence>
<evidence type="ECO:0000313" key="2">
    <source>
        <dbReference type="Proteomes" id="UP000320390"/>
    </source>
</evidence>
<accession>A0A518EQG4</accession>
<sequence>MSLMVAFVGTSVETSRANVADSDAFRVRAAAQNAASIAIADIWGDFEAIAQGQEQLWRLRTHLESQGMSNQSEAVNPKGSKYIDSVGLAANKEGRFEIDGVEIERLDVYRVDNWDSTDIVIEVDAVTRRGKDGSTRERRSSIQEVFQIAAPEWDGLDYALLANNINCLLCHTNIDSAERFYNTNGMLAGSFDSVKVGTIESIHFRADPDSKVAGVMLIGADALLGDGHEISDWSAFNLEGAAPSAGGSVEKIMEDIFGNALYGGLDIFDPNSPSSSANMFLDFYENIDLTDYNLPTSFPSPFPDDGGYDPATGQPRTDLADNGVIDDTEFYSTVLGSNGKLAGGDISVIPYGDKIDRSNEWAAMKNGSDPSISGITQGNVYLHGTKNDPIILDGQVAIDGDVIISGYVKGSGSIKARGNVYIPGDVLYADGGSGTSRTYGMASDGTENSLAIAAGGNIVMGDYFHRAWGKGDPADGTTSGSFNFTMDELAIFNRMEWIKTQPTLPGKSEYIQTGEKTVEYPETTTERYQQEVPTYKWVPNGEKTKKWYYKNVTTSNGLPAPYTKTTTTRVKDYFVWVDKKVKVQSGTRKVWKTRTVNTGRMLTRIDPIMAWVTPQVDNPKYNSLHTPRYYSFSEDTKVPIFNKKGYFDPATEHWVSDERAGNDDGTWDTSKLTIANPDNTRDSILYNPDRTPKAVISSIGPKDGWISEEVMADVIHHALNGKPGGDKTFEVNATLYSANAIIGMTPGSDTNLTNGKLHVNGGIVAADVGLLAPMGTQVNYDGRGARALSITADSGLVITRRLSAPRMRQ</sequence>
<dbReference type="Proteomes" id="UP000320390">
    <property type="component" value="Chromosome"/>
</dbReference>
<reference evidence="1 2" key="1">
    <citation type="submission" date="2019-02" db="EMBL/GenBank/DDBJ databases">
        <title>Deep-cultivation of Planctomycetes and their phenomic and genomic characterization uncovers novel biology.</title>
        <authorList>
            <person name="Wiegand S."/>
            <person name="Jogler M."/>
            <person name="Boedeker C."/>
            <person name="Pinto D."/>
            <person name="Vollmers J."/>
            <person name="Rivas-Marin E."/>
            <person name="Kohn T."/>
            <person name="Peeters S.H."/>
            <person name="Heuer A."/>
            <person name="Rast P."/>
            <person name="Oberbeckmann S."/>
            <person name="Bunk B."/>
            <person name="Jeske O."/>
            <person name="Meyerdierks A."/>
            <person name="Storesund J.E."/>
            <person name="Kallscheuer N."/>
            <person name="Luecker S."/>
            <person name="Lage O.M."/>
            <person name="Pohl T."/>
            <person name="Merkel B.J."/>
            <person name="Hornburger P."/>
            <person name="Mueller R.-W."/>
            <person name="Bruemmer F."/>
            <person name="Labrenz M."/>
            <person name="Spormann A.M."/>
            <person name="Op den Camp H."/>
            <person name="Overmann J."/>
            <person name="Amann R."/>
            <person name="Jetten M.S.M."/>
            <person name="Mascher T."/>
            <person name="Medema M.H."/>
            <person name="Devos D.P."/>
            <person name="Kaster A.-K."/>
            <person name="Ovreas L."/>
            <person name="Rohde M."/>
            <person name="Galperin M.Y."/>
            <person name="Jogler C."/>
        </authorList>
    </citation>
    <scope>NUCLEOTIDE SEQUENCE [LARGE SCALE GENOMIC DNA]</scope>
    <source>
        <strain evidence="1 2">Poly30</strain>
    </source>
</reference>
<organism evidence="1 2">
    <name type="scientific">Saltatorellus ferox</name>
    <dbReference type="NCBI Taxonomy" id="2528018"/>
    <lineage>
        <taxon>Bacteria</taxon>
        <taxon>Pseudomonadati</taxon>
        <taxon>Planctomycetota</taxon>
        <taxon>Planctomycetia</taxon>
        <taxon>Planctomycetia incertae sedis</taxon>
        <taxon>Saltatorellus</taxon>
    </lineage>
</organism>
<name>A0A518EQG4_9BACT</name>
<keyword evidence="2" id="KW-1185">Reference proteome</keyword>
<gene>
    <name evidence="1" type="ORF">Poly30_18310</name>
</gene>
<dbReference type="AlphaFoldDB" id="A0A518EQG4"/>
<dbReference type="EMBL" id="CP036434">
    <property type="protein sequence ID" value="QDV06322.1"/>
    <property type="molecule type" value="Genomic_DNA"/>
</dbReference>